<dbReference type="PATRIC" id="fig|56110.3.peg.3512"/>
<dbReference type="eggNOG" id="COG0699">
    <property type="taxonomic scope" value="Bacteria"/>
</dbReference>
<proteinExistence type="predicted"/>
<dbReference type="SUPFAM" id="SSF52540">
    <property type="entry name" value="P-loop containing nucleoside triphosphate hydrolases"/>
    <property type="match status" value="1"/>
</dbReference>
<dbReference type="KEGG" id="oac:Oscil6304_2942"/>
<keyword evidence="2" id="KW-1185">Reference proteome</keyword>
<dbReference type="Proteomes" id="UP000010367">
    <property type="component" value="Chromosome"/>
</dbReference>
<dbReference type="STRING" id="56110.Oscil6304_2942"/>
<dbReference type="InParanoid" id="K9TJG2"/>
<dbReference type="InterPro" id="IPR027417">
    <property type="entry name" value="P-loop_NTPase"/>
</dbReference>
<gene>
    <name evidence="1" type="ORF">Oscil6304_2942</name>
</gene>
<evidence type="ECO:0000313" key="1">
    <source>
        <dbReference type="EMBL" id="AFY82543.1"/>
    </source>
</evidence>
<reference evidence="1 2" key="1">
    <citation type="submission" date="2012-06" db="EMBL/GenBank/DDBJ databases">
        <title>Finished chromosome of genome of Oscillatoria acuminata PCC 6304.</title>
        <authorList>
            <consortium name="US DOE Joint Genome Institute"/>
            <person name="Gugger M."/>
            <person name="Coursin T."/>
            <person name="Rippka R."/>
            <person name="Tandeau De Marsac N."/>
            <person name="Huntemann M."/>
            <person name="Wei C.-L."/>
            <person name="Han J."/>
            <person name="Detter J.C."/>
            <person name="Han C."/>
            <person name="Tapia R."/>
            <person name="Davenport K."/>
            <person name="Daligault H."/>
            <person name="Erkkila T."/>
            <person name="Gu W."/>
            <person name="Munk A.C.C."/>
            <person name="Teshima H."/>
            <person name="Xu Y."/>
            <person name="Chain P."/>
            <person name="Chen A."/>
            <person name="Krypides N."/>
            <person name="Mavromatis K."/>
            <person name="Markowitz V."/>
            <person name="Szeto E."/>
            <person name="Ivanova N."/>
            <person name="Mikhailova N."/>
            <person name="Ovchinnikova G."/>
            <person name="Pagani I."/>
            <person name="Pati A."/>
            <person name="Goodwin L."/>
            <person name="Peters L."/>
            <person name="Pitluck S."/>
            <person name="Woyke T."/>
            <person name="Kerfeld C."/>
        </authorList>
    </citation>
    <scope>NUCLEOTIDE SEQUENCE [LARGE SCALE GENOMIC DNA]</scope>
    <source>
        <strain evidence="1 2">PCC 6304</strain>
    </source>
</reference>
<dbReference type="HOGENOM" id="CLU_017620_0_0_3"/>
<name>K9TJG2_9CYAN</name>
<organism evidence="1 2">
    <name type="scientific">Oscillatoria acuminata PCC 6304</name>
    <dbReference type="NCBI Taxonomy" id="56110"/>
    <lineage>
        <taxon>Bacteria</taxon>
        <taxon>Bacillati</taxon>
        <taxon>Cyanobacteriota</taxon>
        <taxon>Cyanophyceae</taxon>
        <taxon>Oscillatoriophycideae</taxon>
        <taxon>Oscillatoriales</taxon>
        <taxon>Oscillatoriaceae</taxon>
        <taxon>Oscillatoria</taxon>
    </lineage>
</organism>
<dbReference type="AlphaFoldDB" id="K9TJG2"/>
<evidence type="ECO:0008006" key="3">
    <source>
        <dbReference type="Google" id="ProtNLM"/>
    </source>
</evidence>
<dbReference type="EMBL" id="CP003607">
    <property type="protein sequence ID" value="AFY82543.1"/>
    <property type="molecule type" value="Genomic_DNA"/>
</dbReference>
<evidence type="ECO:0000313" key="2">
    <source>
        <dbReference type="Proteomes" id="UP000010367"/>
    </source>
</evidence>
<accession>K9TJG2</accession>
<sequence>MNPSLITSTEGTETQNYIAPMNNHRTAQIAQIVEKRRPLAEKISRVEDNLRSLAQALRTLLDHRSRLLDSVEDQAIVGHLQDVDFWKIQVEIARELEATAKLKARFSRDTLNIGVVGRARQGKSRLLQSLTGLTASEIPDGDRQHCTGVLSTIYHNPTLETHGEVFFHSERSFLEEAIAPYYDQLQLGPAPQSLNDFARQSLPPLPRDLYGAQTGAKHEHLRRYHTHLDQYRTLLQQPSPRRISQGEIREYVAQDTPDGQRVFFNYLAVRQVKIVCTFPNGDVGTIALVDMPGLGDTGIGDEVRLIETLGHEVDFVLFVRMPKSSGDYWADVDVKLYDTAAAALTELPIALWSMMILNQTSAGSGNGDNGKNCQDLAETMAEKHLEVVKTLTVNCSDSVAVNQQILEGVLEYLMAKITELDRQYAAACQDRLLHLRDRLAAELVKAREALGQAVQRESEFPLFLRLFDALWNNLTSGLEGFLRGLFQQREAEDLEFKKQVQIAIANCHLDPGIPTLEEIENRRDRVGGYPNAYYQYLNEIRAHLSQHFLTLDDGLKQAIARVKSRVADVLIEQGRLGNLTPVRGSEFLGVMAELLPADLQKLKLGFRILDEFNLSYRGLIQHRIRQQLDGLNPDKTGLKLSNQGVSASEVLGNLKTLHAEAVYNCETALEDLLIEPNQAAFAIVEEFVDRVLRVEGVKTEWQIFLEQVRSEVWQNEFERLGSRDRLRREWLTAVETVEAGNQLELMQFLPGNGG</sequence>
<protein>
    <recommendedName>
        <fullName evidence="3">Dynamin family protein</fullName>
    </recommendedName>
</protein>